<gene>
    <name evidence="2" type="ORF">LSP00402_LOCUS11409</name>
</gene>
<evidence type="ECO:0000256" key="1">
    <source>
        <dbReference type="SAM" id="MobiDB-lite"/>
    </source>
</evidence>
<reference evidence="2" key="1">
    <citation type="submission" date="2021-01" db="EMBL/GenBank/DDBJ databases">
        <authorList>
            <person name="Corre E."/>
            <person name="Pelletier E."/>
            <person name="Niang G."/>
            <person name="Scheremetjew M."/>
            <person name="Finn R."/>
            <person name="Kale V."/>
            <person name="Holt S."/>
            <person name="Cochrane G."/>
            <person name="Meng A."/>
            <person name="Brown T."/>
            <person name="Cohen L."/>
        </authorList>
    </citation>
    <scope>NUCLEOTIDE SEQUENCE</scope>
    <source>
        <strain evidence="2">CCMP622</strain>
    </source>
</reference>
<accession>A0A7S2XCF0</accession>
<protein>
    <submittedName>
        <fullName evidence="2">Uncharacterized protein</fullName>
    </submittedName>
</protein>
<proteinExistence type="predicted"/>
<dbReference type="AlphaFoldDB" id="A0A7S2XCF0"/>
<organism evidence="2">
    <name type="scientific">Lotharella oceanica</name>
    <dbReference type="NCBI Taxonomy" id="641309"/>
    <lineage>
        <taxon>Eukaryota</taxon>
        <taxon>Sar</taxon>
        <taxon>Rhizaria</taxon>
        <taxon>Cercozoa</taxon>
        <taxon>Chlorarachniophyceae</taxon>
        <taxon>Lotharella</taxon>
    </lineage>
</organism>
<feature type="region of interest" description="Disordered" evidence="1">
    <location>
        <begin position="162"/>
        <end position="208"/>
    </location>
</feature>
<feature type="compositionally biased region" description="Basic and acidic residues" evidence="1">
    <location>
        <begin position="192"/>
        <end position="208"/>
    </location>
</feature>
<name>A0A7S2XCF0_9EUKA</name>
<evidence type="ECO:0000313" key="2">
    <source>
        <dbReference type="EMBL" id="CAD9766883.1"/>
    </source>
</evidence>
<dbReference type="EMBL" id="HBHP01018338">
    <property type="protein sequence ID" value="CAD9766883.1"/>
    <property type="molecule type" value="Transcribed_RNA"/>
</dbReference>
<sequence length="300" mass="34941">MKSLDQLVNPTTRKEYSTEQMVAQLENDRSFILAFYQGGMCNPETNMHLVNRTINEFRSIDPDNVPKSMQQKAKDLKQTLMEVCKLTSQLVRSMIALGQFVVANSIEDADHPETLDARTNITSTTKDCNAQVRRCWNALRLFAYGEAELDWLDPKLIKKEEGDPRDLSKADDERMMKEEEEDQKRRRKRKKESQENIEKEQKQKQERRRRLEAYMQRLAAMTLLQARRILAATLGLNSRYFDRYSKDDLEQYAQTELDDGLSPDRMRDLLAGEGLPQAWLFSKNKEQLRGLCTMAGFNVD</sequence>
<feature type="compositionally biased region" description="Basic and acidic residues" evidence="1">
    <location>
        <begin position="162"/>
        <end position="177"/>
    </location>
</feature>